<comment type="caution">
    <text evidence="1">The sequence shown here is derived from an EMBL/GenBank/DDBJ whole genome shotgun (WGS) entry which is preliminary data.</text>
</comment>
<keyword evidence="2" id="KW-1185">Reference proteome</keyword>
<dbReference type="Gene3D" id="2.60.40.2030">
    <property type="match status" value="1"/>
</dbReference>
<sequence length="141" mass="15685">MPHFVQFCSYSLRTATTDYRGISCVRPLRVHYYGPVQNPFTLIMRTMSVSSAESISVGNFIGSDTISNSYRATATADFTVSTRTITVPANPNIGTQTVFLPEFFRVIDDNINEMDEIFVLAVEIGADVSIGSVCFLWLHKD</sequence>
<dbReference type="EMBL" id="CASHTH010001785">
    <property type="protein sequence ID" value="CAI8019899.1"/>
    <property type="molecule type" value="Genomic_DNA"/>
</dbReference>
<proteinExistence type="predicted"/>
<dbReference type="InterPro" id="IPR038081">
    <property type="entry name" value="CalX-like_sf"/>
</dbReference>
<gene>
    <name evidence="1" type="ORF">GBAR_LOCUS11919</name>
</gene>
<protein>
    <recommendedName>
        <fullName evidence="3">Calx-beta domain-containing protein</fullName>
    </recommendedName>
</protein>
<accession>A0AA35WGQ2</accession>
<evidence type="ECO:0008006" key="3">
    <source>
        <dbReference type="Google" id="ProtNLM"/>
    </source>
</evidence>
<dbReference type="Proteomes" id="UP001174909">
    <property type="component" value="Unassembled WGS sequence"/>
</dbReference>
<evidence type="ECO:0000313" key="2">
    <source>
        <dbReference type="Proteomes" id="UP001174909"/>
    </source>
</evidence>
<reference evidence="1" key="1">
    <citation type="submission" date="2023-03" db="EMBL/GenBank/DDBJ databases">
        <authorList>
            <person name="Steffen K."/>
            <person name="Cardenas P."/>
        </authorList>
    </citation>
    <scope>NUCLEOTIDE SEQUENCE</scope>
</reference>
<dbReference type="AlphaFoldDB" id="A0AA35WGQ2"/>
<evidence type="ECO:0000313" key="1">
    <source>
        <dbReference type="EMBL" id="CAI8019899.1"/>
    </source>
</evidence>
<name>A0AA35WGQ2_GEOBA</name>
<organism evidence="1 2">
    <name type="scientific">Geodia barretti</name>
    <name type="common">Barrett's horny sponge</name>
    <dbReference type="NCBI Taxonomy" id="519541"/>
    <lineage>
        <taxon>Eukaryota</taxon>
        <taxon>Metazoa</taxon>
        <taxon>Porifera</taxon>
        <taxon>Demospongiae</taxon>
        <taxon>Heteroscleromorpha</taxon>
        <taxon>Tetractinellida</taxon>
        <taxon>Astrophorina</taxon>
        <taxon>Geodiidae</taxon>
        <taxon>Geodia</taxon>
    </lineage>
</organism>